<dbReference type="OrthoDB" id="3365399at2759"/>
<reference evidence="2 3" key="1">
    <citation type="journal article" date="2018" name="New Phytol.">
        <title>Phylogenomics of Endogonaceae and evolution of mycorrhizas within Mucoromycota.</title>
        <authorList>
            <person name="Chang Y."/>
            <person name="Desiro A."/>
            <person name="Na H."/>
            <person name="Sandor L."/>
            <person name="Lipzen A."/>
            <person name="Clum A."/>
            <person name="Barry K."/>
            <person name="Grigoriev I.V."/>
            <person name="Martin F.M."/>
            <person name="Stajich J.E."/>
            <person name="Smith M.E."/>
            <person name="Bonito G."/>
            <person name="Spatafora J.W."/>
        </authorList>
    </citation>
    <scope>NUCLEOTIDE SEQUENCE [LARGE SCALE GENOMIC DNA]</scope>
    <source>
        <strain evidence="2 3">GMNB39</strain>
    </source>
</reference>
<feature type="domain" description="Ubiquitin-like" evidence="1">
    <location>
        <begin position="129"/>
        <end position="205"/>
    </location>
</feature>
<organism evidence="2 3">
    <name type="scientific">Jimgerdemannia flammicorona</name>
    <dbReference type="NCBI Taxonomy" id="994334"/>
    <lineage>
        <taxon>Eukaryota</taxon>
        <taxon>Fungi</taxon>
        <taxon>Fungi incertae sedis</taxon>
        <taxon>Mucoromycota</taxon>
        <taxon>Mucoromycotina</taxon>
        <taxon>Endogonomycetes</taxon>
        <taxon>Endogonales</taxon>
        <taxon>Endogonaceae</taxon>
        <taxon>Jimgerdemannia</taxon>
    </lineage>
</organism>
<evidence type="ECO:0000313" key="3">
    <source>
        <dbReference type="Proteomes" id="UP000268093"/>
    </source>
</evidence>
<dbReference type="Pfam" id="PF11976">
    <property type="entry name" value="Rad60-SLD"/>
    <property type="match status" value="1"/>
</dbReference>
<dbReference type="EMBL" id="RBNI01018992">
    <property type="protein sequence ID" value="RUO96965.1"/>
    <property type="molecule type" value="Genomic_DNA"/>
</dbReference>
<dbReference type="Proteomes" id="UP000268093">
    <property type="component" value="Unassembled WGS sequence"/>
</dbReference>
<proteinExistence type="predicted"/>
<evidence type="ECO:0000259" key="1">
    <source>
        <dbReference type="PROSITE" id="PS50053"/>
    </source>
</evidence>
<dbReference type="SUPFAM" id="SSF54236">
    <property type="entry name" value="Ubiquitin-like"/>
    <property type="match status" value="1"/>
</dbReference>
<evidence type="ECO:0000313" key="2">
    <source>
        <dbReference type="EMBL" id="RUO96965.1"/>
    </source>
</evidence>
<name>A0A433A2Q3_9FUNG</name>
<dbReference type="InterPro" id="IPR029071">
    <property type="entry name" value="Ubiquitin-like_domsf"/>
</dbReference>
<dbReference type="AlphaFoldDB" id="A0A433A2Q3"/>
<feature type="non-terminal residue" evidence="2">
    <location>
        <position position="1"/>
    </location>
</feature>
<dbReference type="InterPro" id="IPR022617">
    <property type="entry name" value="Rad60/SUMO-like_dom"/>
</dbReference>
<dbReference type="Gene3D" id="3.10.20.90">
    <property type="entry name" value="Phosphatidylinositol 3-kinase Catalytic Subunit, Chain A, domain 1"/>
    <property type="match status" value="1"/>
</dbReference>
<dbReference type="InterPro" id="IPR000626">
    <property type="entry name" value="Ubiquitin-like_dom"/>
</dbReference>
<protein>
    <recommendedName>
        <fullName evidence="1">Ubiquitin-like domain-containing protein</fullName>
    </recommendedName>
</protein>
<comment type="caution">
    <text evidence="2">The sequence shown here is derived from an EMBL/GenBank/DDBJ whole genome shotgun (WGS) entry which is preliminary data.</text>
</comment>
<gene>
    <name evidence="2" type="ORF">BC936DRAFT_141194</name>
</gene>
<dbReference type="PROSITE" id="PS50053">
    <property type="entry name" value="UBIQUITIN_2"/>
    <property type="match status" value="1"/>
</dbReference>
<accession>A0A433A2Q3</accession>
<keyword evidence="3" id="KW-1185">Reference proteome</keyword>
<sequence>DDAFEPLIDIYCRIKNIPKGSLVLTYKKVKIFSRGTPASLGMFGKVNVADPFESGKNKYGDVKRRKPAYKKDTYQYIIEQENLARRQELEELGPLTHAATFEPSLRSDSGRSLSAEIENEGGEHQKDRIILKLRNKEGQDEKLRVILQQTSTIQDIMAGYAFARSLPPEAQVRLFFEDVALEPGLQVMDTDLQDGDMVTVSVTAV</sequence>